<sequence>FMNHIKIDLERTLSDIDHHIFGGYLEHGGRVIYSSLYAPDSPLADKDGLRNDVRAALQRLNFSNIRYPGGNFASGYRWMDGVGPRQKRRGRHDLAWNAIDSNQFGTNEFIRFCRKLNIEPYLCVNCGDGDMREARDWVEYCNGTGDSALVKLRREHGFEEPHKVKYWGIGNEVDSPVQIGYKTPQEYARAVTEFGKVMKRVDPDIKLVASGACIFKDCPA</sequence>
<proteinExistence type="predicted"/>
<evidence type="ECO:0000313" key="2">
    <source>
        <dbReference type="EMBL" id="GAJ22086.1"/>
    </source>
</evidence>
<dbReference type="AlphaFoldDB" id="X1VVL1"/>
<dbReference type="Gene3D" id="3.20.20.80">
    <property type="entry name" value="Glycosidases"/>
    <property type="match status" value="1"/>
</dbReference>
<dbReference type="Pfam" id="PF22848">
    <property type="entry name" value="ASD1_dom"/>
    <property type="match status" value="1"/>
</dbReference>
<comment type="caution">
    <text evidence="2">The sequence shown here is derived from an EMBL/GenBank/DDBJ whole genome shotgun (WGS) entry which is preliminary data.</text>
</comment>
<dbReference type="InterPro" id="IPR017853">
    <property type="entry name" value="GH"/>
</dbReference>
<feature type="non-terminal residue" evidence="2">
    <location>
        <position position="1"/>
    </location>
</feature>
<dbReference type="GO" id="GO:0000272">
    <property type="term" value="P:polysaccharide catabolic process"/>
    <property type="evidence" value="ECO:0007669"/>
    <property type="project" value="TreeGrafter"/>
</dbReference>
<protein>
    <recommendedName>
        <fullName evidence="1">Alpha-L-arabinofuranosidase 1 catalytic domain-containing protein</fullName>
    </recommendedName>
</protein>
<dbReference type="PANTHER" id="PTHR43576:SF3">
    <property type="entry name" value="ALPHA-L-ARABINOFURANOSIDASE C"/>
    <property type="match status" value="1"/>
</dbReference>
<dbReference type="InterPro" id="IPR055235">
    <property type="entry name" value="ASD1_cat"/>
</dbReference>
<feature type="non-terminal residue" evidence="2">
    <location>
        <position position="220"/>
    </location>
</feature>
<dbReference type="EMBL" id="BARW01035675">
    <property type="protein sequence ID" value="GAJ22086.1"/>
    <property type="molecule type" value="Genomic_DNA"/>
</dbReference>
<name>X1VVL1_9ZZZZ</name>
<dbReference type="PANTHER" id="PTHR43576">
    <property type="entry name" value="ALPHA-L-ARABINOFURANOSIDASE C-RELATED"/>
    <property type="match status" value="1"/>
</dbReference>
<dbReference type="SUPFAM" id="SSF51445">
    <property type="entry name" value="(Trans)glycosidases"/>
    <property type="match status" value="1"/>
</dbReference>
<reference evidence="2" key="1">
    <citation type="journal article" date="2014" name="Front. Microbiol.">
        <title>High frequency of phylogenetically diverse reductive dehalogenase-homologous genes in deep subseafloor sedimentary metagenomes.</title>
        <authorList>
            <person name="Kawai M."/>
            <person name="Futagami T."/>
            <person name="Toyoda A."/>
            <person name="Takaki Y."/>
            <person name="Nishi S."/>
            <person name="Hori S."/>
            <person name="Arai W."/>
            <person name="Tsubouchi T."/>
            <person name="Morono Y."/>
            <person name="Uchiyama I."/>
            <person name="Ito T."/>
            <person name="Fujiyama A."/>
            <person name="Inagaki F."/>
            <person name="Takami H."/>
        </authorList>
    </citation>
    <scope>NUCLEOTIDE SEQUENCE</scope>
    <source>
        <strain evidence="2">Expedition CK06-06</strain>
    </source>
</reference>
<evidence type="ECO:0000259" key="1">
    <source>
        <dbReference type="Pfam" id="PF22848"/>
    </source>
</evidence>
<feature type="domain" description="Alpha-L-arabinofuranosidase 1 catalytic" evidence="1">
    <location>
        <begin position="57"/>
        <end position="212"/>
    </location>
</feature>
<gene>
    <name evidence="2" type="ORF">S12H4_55592</name>
</gene>
<organism evidence="2">
    <name type="scientific">marine sediment metagenome</name>
    <dbReference type="NCBI Taxonomy" id="412755"/>
    <lineage>
        <taxon>unclassified sequences</taxon>
        <taxon>metagenomes</taxon>
        <taxon>ecological metagenomes</taxon>
    </lineage>
</organism>
<accession>X1VVL1</accession>